<organism evidence="1 2">
    <name type="scientific">Fructobacillus papyriferae</name>
    <dbReference type="NCBI Taxonomy" id="2713171"/>
    <lineage>
        <taxon>Bacteria</taxon>
        <taxon>Bacillati</taxon>
        <taxon>Bacillota</taxon>
        <taxon>Bacilli</taxon>
        <taxon>Lactobacillales</taxon>
        <taxon>Lactobacillaceae</taxon>
        <taxon>Fructobacillus</taxon>
    </lineage>
</organism>
<evidence type="ECO:0000313" key="2">
    <source>
        <dbReference type="Proteomes" id="UP001519418"/>
    </source>
</evidence>
<protein>
    <submittedName>
        <fullName evidence="1">Uncharacterized protein</fullName>
    </submittedName>
</protein>
<accession>A0ABS5QR27</accession>
<proteinExistence type="predicted"/>
<name>A0ABS5QR27_9LACO</name>
<dbReference type="Proteomes" id="UP001519418">
    <property type="component" value="Unassembled WGS sequence"/>
</dbReference>
<sequence length="71" mass="8346">MNRSKEQGVEFIDELKHSITLTEFSNTERERECDDKFCVVRISDKGRLIGKMNGNLFYVLAVDTKFDLYDH</sequence>
<reference evidence="1 2" key="1">
    <citation type="submission" date="2020-02" db="EMBL/GenBank/DDBJ databases">
        <title>Fructobacillus sp. isolated from paper mulberry of Taiwan.</title>
        <authorList>
            <person name="Lin S.-T."/>
        </authorList>
    </citation>
    <scope>NUCLEOTIDE SEQUENCE [LARGE SCALE GENOMIC DNA]</scope>
    <source>
        <strain evidence="1 2">M1-10</strain>
    </source>
</reference>
<comment type="caution">
    <text evidence="1">The sequence shown here is derived from an EMBL/GenBank/DDBJ whole genome shotgun (WGS) entry which is preliminary data.</text>
</comment>
<gene>
    <name evidence="1" type="ORF">G6R27_06005</name>
</gene>
<dbReference type="EMBL" id="JAAMFI010000004">
    <property type="protein sequence ID" value="MBS9335580.1"/>
    <property type="molecule type" value="Genomic_DNA"/>
</dbReference>
<keyword evidence="2" id="KW-1185">Reference proteome</keyword>
<evidence type="ECO:0000313" key="1">
    <source>
        <dbReference type="EMBL" id="MBS9335580.1"/>
    </source>
</evidence>